<sequence length="440" mass="51110">MRSLKFLTILAIILLNFVAALAQLKYQKNYKKTLEEAAAKQIPVFITIEYKSVLDPPAEYFSSNFANYRVKHDSPEGNMLINKYGLARFPVILFVKPDGSLILKSEEVKNNKNYFLSYGTEAITRFKGNTGLADYDKLYHEGNHITRAFLKDYIGLRYKSGIFTNDKLIDLYVNLLPADVGNNYEEILFIYRAAPLLFGEAYSFTQQYRTIVDSLYKREPLQDRIWINTRMINNTLSEAIRTKDYILYDKVSSFVYKTVAPDHAKIEPQQSLNRLIFYKGINDTIGFFRQAQVYYDRYFMSISLDSIKRDKQIEPTSNSSNELVFMERKGHLSVGNYHDKDATNTAFILNNAAWDFYTYGTKNLQFLYKAVMWSQRSIDIDPKATHYDTLAHLLYRIGLFDAALLYQEKAIQLAKKKKELSKAEINGFREEAKKMKSRSL</sequence>
<evidence type="ECO:0000313" key="3">
    <source>
        <dbReference type="Proteomes" id="UP000293347"/>
    </source>
</evidence>
<dbReference type="EMBL" id="SJSL01000005">
    <property type="protein sequence ID" value="TCC99938.1"/>
    <property type="molecule type" value="Genomic_DNA"/>
</dbReference>
<evidence type="ECO:0000256" key="1">
    <source>
        <dbReference type="SAM" id="Coils"/>
    </source>
</evidence>
<organism evidence="2 3">
    <name type="scientific">Pedobacter psychroterrae</name>
    <dbReference type="NCBI Taxonomy" id="2530453"/>
    <lineage>
        <taxon>Bacteria</taxon>
        <taxon>Pseudomonadati</taxon>
        <taxon>Bacteroidota</taxon>
        <taxon>Sphingobacteriia</taxon>
        <taxon>Sphingobacteriales</taxon>
        <taxon>Sphingobacteriaceae</taxon>
        <taxon>Pedobacter</taxon>
    </lineage>
</organism>
<evidence type="ECO:0000313" key="2">
    <source>
        <dbReference type="EMBL" id="TCC99938.1"/>
    </source>
</evidence>
<protein>
    <recommendedName>
        <fullName evidence="4">Tetratricopeptide repeat protein</fullName>
    </recommendedName>
</protein>
<dbReference type="Gene3D" id="3.40.30.10">
    <property type="entry name" value="Glutaredoxin"/>
    <property type="match status" value="1"/>
</dbReference>
<dbReference type="Proteomes" id="UP000293347">
    <property type="component" value="Unassembled WGS sequence"/>
</dbReference>
<dbReference type="OrthoDB" id="645813at2"/>
<keyword evidence="3" id="KW-1185">Reference proteome</keyword>
<dbReference type="AlphaFoldDB" id="A0A4R0NI87"/>
<keyword evidence="1" id="KW-0175">Coiled coil</keyword>
<reference evidence="2 3" key="1">
    <citation type="submission" date="2019-02" db="EMBL/GenBank/DDBJ databases">
        <title>Pedobacter sp. RP-1-14 sp. nov., isolated from Arctic soil.</title>
        <authorList>
            <person name="Dahal R.H."/>
        </authorList>
    </citation>
    <scope>NUCLEOTIDE SEQUENCE [LARGE SCALE GENOMIC DNA]</scope>
    <source>
        <strain evidence="2 3">RP-1-14</strain>
    </source>
</reference>
<accession>A0A4R0NI87</accession>
<gene>
    <name evidence="2" type="ORF">EZ437_17010</name>
</gene>
<proteinExistence type="predicted"/>
<feature type="coiled-coil region" evidence="1">
    <location>
        <begin position="406"/>
        <end position="438"/>
    </location>
</feature>
<name>A0A4R0NI87_9SPHI</name>
<dbReference type="SUPFAM" id="SSF52833">
    <property type="entry name" value="Thioredoxin-like"/>
    <property type="match status" value="1"/>
</dbReference>
<evidence type="ECO:0008006" key="4">
    <source>
        <dbReference type="Google" id="ProtNLM"/>
    </source>
</evidence>
<comment type="caution">
    <text evidence="2">The sequence shown here is derived from an EMBL/GenBank/DDBJ whole genome shotgun (WGS) entry which is preliminary data.</text>
</comment>
<dbReference type="InterPro" id="IPR036249">
    <property type="entry name" value="Thioredoxin-like_sf"/>
</dbReference>
<dbReference type="RefSeq" id="WP_131597273.1">
    <property type="nucleotide sequence ID" value="NZ_SJSL01000005.1"/>
</dbReference>